<feature type="region of interest" description="Disordered" evidence="1">
    <location>
        <begin position="124"/>
        <end position="146"/>
    </location>
</feature>
<name>A0A6G0IWL6_LARCR</name>
<proteinExistence type="predicted"/>
<sequence length="327" mass="36268">MARGSFVWTDSEVELLPNVALDYKASKAHENVDWESCKTKYVDMLALFLEKYPSETNEEFPHVKEDITQANLTTKMKAIRGKYRNAVDTGCRSGHRRVVLLYLELCEKAWGGSPATTTIASGIETNELEDSASPATSVSSSLDESAADVQEVDGSVALTPTVKQRRDLLQTRLQGHRHDRMKRKLPAEVQWLNAIEEDKQLKKKLVDIIETSENRAVDNLSKMTQTLDRLTASIADGFALLRQVVQPPHTPPPPPQPHYIMPFQGRGPYGQVYAHTPAPPPPPLTHSYDNRPPSAVPLSTVSLTDSAVEGMQGQLSYLQALNEDAQN</sequence>
<protein>
    <submittedName>
        <fullName evidence="2">Uncharacterized protein</fullName>
    </submittedName>
</protein>
<accession>A0A6G0IWL6</accession>
<evidence type="ECO:0000313" key="3">
    <source>
        <dbReference type="Proteomes" id="UP000424527"/>
    </source>
</evidence>
<reference evidence="2 3" key="1">
    <citation type="submission" date="2019-07" db="EMBL/GenBank/DDBJ databases">
        <title>Chromosome genome assembly for large yellow croaker.</title>
        <authorList>
            <person name="Xiao S."/>
        </authorList>
    </citation>
    <scope>NUCLEOTIDE SEQUENCE [LARGE SCALE GENOMIC DNA]</scope>
    <source>
        <strain evidence="2">JMULYC20181020</strain>
        <tissue evidence="2">Muscle</tissue>
    </source>
</reference>
<feature type="compositionally biased region" description="Low complexity" evidence="1">
    <location>
        <begin position="131"/>
        <end position="141"/>
    </location>
</feature>
<evidence type="ECO:0000256" key="1">
    <source>
        <dbReference type="SAM" id="MobiDB-lite"/>
    </source>
</evidence>
<dbReference type="EMBL" id="REGW02000006">
    <property type="protein sequence ID" value="KAE8295727.1"/>
    <property type="molecule type" value="Genomic_DNA"/>
</dbReference>
<evidence type="ECO:0000313" key="2">
    <source>
        <dbReference type="EMBL" id="KAE8295727.1"/>
    </source>
</evidence>
<organism evidence="2 3">
    <name type="scientific">Larimichthys crocea</name>
    <name type="common">Large yellow croaker</name>
    <name type="synonym">Pseudosciaena crocea</name>
    <dbReference type="NCBI Taxonomy" id="215358"/>
    <lineage>
        <taxon>Eukaryota</taxon>
        <taxon>Metazoa</taxon>
        <taxon>Chordata</taxon>
        <taxon>Craniata</taxon>
        <taxon>Vertebrata</taxon>
        <taxon>Euteleostomi</taxon>
        <taxon>Actinopterygii</taxon>
        <taxon>Neopterygii</taxon>
        <taxon>Teleostei</taxon>
        <taxon>Neoteleostei</taxon>
        <taxon>Acanthomorphata</taxon>
        <taxon>Eupercaria</taxon>
        <taxon>Sciaenidae</taxon>
        <taxon>Larimichthys</taxon>
    </lineage>
</organism>
<comment type="caution">
    <text evidence="2">The sequence shown here is derived from an EMBL/GenBank/DDBJ whole genome shotgun (WGS) entry which is preliminary data.</text>
</comment>
<dbReference type="Proteomes" id="UP000424527">
    <property type="component" value="Unassembled WGS sequence"/>
</dbReference>
<dbReference type="AlphaFoldDB" id="A0A6G0IWL6"/>
<gene>
    <name evidence="2" type="ORF">D5F01_LYC06664</name>
</gene>
<keyword evidence="3" id="KW-1185">Reference proteome</keyword>